<name>A0A382MGX5_9ZZZZ</name>
<evidence type="ECO:0000313" key="1">
    <source>
        <dbReference type="EMBL" id="SVC48243.1"/>
    </source>
</evidence>
<feature type="non-terminal residue" evidence="1">
    <location>
        <position position="1"/>
    </location>
</feature>
<gene>
    <name evidence="1" type="ORF">METZ01_LOCUS301097</name>
</gene>
<dbReference type="EMBL" id="UINC01093652">
    <property type="protein sequence ID" value="SVC48243.1"/>
    <property type="molecule type" value="Genomic_DNA"/>
</dbReference>
<accession>A0A382MGX5</accession>
<proteinExistence type="predicted"/>
<organism evidence="1">
    <name type="scientific">marine metagenome</name>
    <dbReference type="NCBI Taxonomy" id="408172"/>
    <lineage>
        <taxon>unclassified sequences</taxon>
        <taxon>metagenomes</taxon>
        <taxon>ecological metagenomes</taxon>
    </lineage>
</organism>
<reference evidence="1" key="1">
    <citation type="submission" date="2018-05" db="EMBL/GenBank/DDBJ databases">
        <authorList>
            <person name="Lanie J.A."/>
            <person name="Ng W.-L."/>
            <person name="Kazmierczak K.M."/>
            <person name="Andrzejewski T.M."/>
            <person name="Davidsen T.M."/>
            <person name="Wayne K.J."/>
            <person name="Tettelin H."/>
            <person name="Glass J.I."/>
            <person name="Rusch D."/>
            <person name="Podicherti R."/>
            <person name="Tsui H.-C.T."/>
            <person name="Winkler M.E."/>
        </authorList>
    </citation>
    <scope>NUCLEOTIDE SEQUENCE</scope>
</reference>
<sequence length="383" mass="42695">DGSSSPKYIRINKLDDQLNNVWDSTGIALTPVFDMRSAALVGVDDGVGCFWSESRGFNYDIYYQKLDANGNVTLDVEGVEIVDSNGDDYLLDVIPTSDDKFLIFWMEDAWPAAKLMFSKIDAEGNTEIGWNPNGNGLSDASFDSRHLQVKKIDDSTGVLAVWIQDGNFADIRAQGIDWGGNILWSDGGIIVSDADNDQGNISFDFNEDFTKSLIVWEDFRNGSDFEIFGQVLNLGDGSISGDPVQFSADTTNQYNPVVASIMENEFLIVWEDERGYYNEDPLLINGVDLYGSGYKIGQGMTTEINGIPICVAYHKQQNVSVTRHTGEEYFLDWIDYRSSGKEDLANYYGRTLMKAELLENHPECNCGVPTEFTLKSAYPNPFN</sequence>
<dbReference type="AlphaFoldDB" id="A0A382MGX5"/>
<feature type="non-terminal residue" evidence="1">
    <location>
        <position position="383"/>
    </location>
</feature>
<protein>
    <submittedName>
        <fullName evidence="1">Uncharacterized protein</fullName>
    </submittedName>
</protein>